<gene>
    <name evidence="2" type="ORF">SAMN05216233_10888</name>
</gene>
<proteinExistence type="predicted"/>
<keyword evidence="1" id="KW-0472">Membrane</keyword>
<dbReference type="Proteomes" id="UP000198870">
    <property type="component" value="Unassembled WGS sequence"/>
</dbReference>
<sequence length="316" mass="35343">MSKLKIQKSGVLIIAVAICCYAVVVCVVSLRSTGGISPLFFAVDGVLLMLACLLLYACRTAEQYGRWGWHRAINKPAAPTMDDRHHVVVTDSAQHRDLLLEHEHRQKVSASVLRTRVGLAEKLPFLLATDHGWRHLHTLTSLVYHPMRACLVKGLWKELFGAQAPVLTMHICLDSLLSEGQAHRLRKARHLARVWHMIPEGTRPLRVEMVLLGQDRTGVGKALAATLEPGDVFLLTPQMSREEVLAHLTETMHGYVDRAVGKADPDPFLDLVEAASHVSRWGRILADYSDALFSCMQVAELSWRYTDLLPGEKNMR</sequence>
<dbReference type="RefSeq" id="WP_092210950.1">
    <property type="nucleotide sequence ID" value="NZ_FMUX01000008.1"/>
</dbReference>
<feature type="transmembrane region" description="Helical" evidence="1">
    <location>
        <begin position="36"/>
        <end position="57"/>
    </location>
</feature>
<keyword evidence="1" id="KW-1133">Transmembrane helix</keyword>
<evidence type="ECO:0000313" key="2">
    <source>
        <dbReference type="EMBL" id="SCY39015.1"/>
    </source>
</evidence>
<organism evidence="2 3">
    <name type="scientific">Desulfoluna spongiiphila</name>
    <dbReference type="NCBI Taxonomy" id="419481"/>
    <lineage>
        <taxon>Bacteria</taxon>
        <taxon>Pseudomonadati</taxon>
        <taxon>Thermodesulfobacteriota</taxon>
        <taxon>Desulfobacteria</taxon>
        <taxon>Desulfobacterales</taxon>
        <taxon>Desulfolunaceae</taxon>
        <taxon>Desulfoluna</taxon>
    </lineage>
</organism>
<reference evidence="2 3" key="1">
    <citation type="submission" date="2016-10" db="EMBL/GenBank/DDBJ databases">
        <authorList>
            <person name="de Groot N.N."/>
        </authorList>
    </citation>
    <scope>NUCLEOTIDE SEQUENCE [LARGE SCALE GENOMIC DNA]</scope>
    <source>
        <strain evidence="2 3">AA1</strain>
    </source>
</reference>
<evidence type="ECO:0000256" key="1">
    <source>
        <dbReference type="SAM" id="Phobius"/>
    </source>
</evidence>
<feature type="transmembrane region" description="Helical" evidence="1">
    <location>
        <begin position="12"/>
        <end position="30"/>
    </location>
</feature>
<name>A0A1G5FI99_9BACT</name>
<evidence type="ECO:0000313" key="3">
    <source>
        <dbReference type="Proteomes" id="UP000198870"/>
    </source>
</evidence>
<accession>A0A1G5FI99</accession>
<protein>
    <submittedName>
        <fullName evidence="2">Uncharacterized protein</fullName>
    </submittedName>
</protein>
<dbReference type="EMBL" id="FMUX01000008">
    <property type="protein sequence ID" value="SCY39015.1"/>
    <property type="molecule type" value="Genomic_DNA"/>
</dbReference>
<keyword evidence="3" id="KW-1185">Reference proteome</keyword>
<dbReference type="AlphaFoldDB" id="A0A1G5FI99"/>
<dbReference type="STRING" id="419481.SAMN05216233_10888"/>
<keyword evidence="1" id="KW-0812">Transmembrane</keyword>